<dbReference type="AlphaFoldDB" id="A0A9W8IR09"/>
<sequence length="220" mass="25264">MVPAVSEIYVTHYNMTDDLLQCQSVYIIDLVQQLFGIVEKHTTITDGLVPMLIYMDLEAIRDLVHFDYDYYPDGVMQLIRRSVRTLQFINIDVASADAIDLVRDSDSGRYLEYPCLHTLKTRSFNDRVPPQAVLSKDFVPFPRLLRLSVRLQYPFADDVFFRGNAGTLEYLELSLYLETASLLRTHRVFTPTSHPNLKCVKIRSPPSYMPSAFAIVTEGM</sequence>
<reference evidence="1" key="1">
    <citation type="submission" date="2022-07" db="EMBL/GenBank/DDBJ databases">
        <title>Phylogenomic reconstructions and comparative analyses of Kickxellomycotina fungi.</title>
        <authorList>
            <person name="Reynolds N.K."/>
            <person name="Stajich J.E."/>
            <person name="Barry K."/>
            <person name="Grigoriev I.V."/>
            <person name="Crous P."/>
            <person name="Smith M.E."/>
        </authorList>
    </citation>
    <scope>NUCLEOTIDE SEQUENCE</scope>
    <source>
        <strain evidence="1">RSA 476</strain>
    </source>
</reference>
<evidence type="ECO:0000313" key="1">
    <source>
        <dbReference type="EMBL" id="KAJ2868328.1"/>
    </source>
</evidence>
<evidence type="ECO:0000313" key="2">
    <source>
        <dbReference type="Proteomes" id="UP001140074"/>
    </source>
</evidence>
<dbReference type="EMBL" id="JANBUY010000004">
    <property type="protein sequence ID" value="KAJ2868328.1"/>
    <property type="molecule type" value="Genomic_DNA"/>
</dbReference>
<gene>
    <name evidence="1" type="ORF">GGH94_000168</name>
</gene>
<proteinExistence type="predicted"/>
<organism evidence="1 2">
    <name type="scientific">Coemansia aciculifera</name>
    <dbReference type="NCBI Taxonomy" id="417176"/>
    <lineage>
        <taxon>Eukaryota</taxon>
        <taxon>Fungi</taxon>
        <taxon>Fungi incertae sedis</taxon>
        <taxon>Zoopagomycota</taxon>
        <taxon>Kickxellomycotina</taxon>
        <taxon>Kickxellomycetes</taxon>
        <taxon>Kickxellales</taxon>
        <taxon>Kickxellaceae</taxon>
        <taxon>Coemansia</taxon>
    </lineage>
</organism>
<protein>
    <submittedName>
        <fullName evidence="1">Uncharacterized protein</fullName>
    </submittedName>
</protein>
<keyword evidence="2" id="KW-1185">Reference proteome</keyword>
<accession>A0A9W8IR09</accession>
<name>A0A9W8IR09_9FUNG</name>
<comment type="caution">
    <text evidence="1">The sequence shown here is derived from an EMBL/GenBank/DDBJ whole genome shotgun (WGS) entry which is preliminary data.</text>
</comment>
<dbReference type="Proteomes" id="UP001140074">
    <property type="component" value="Unassembled WGS sequence"/>
</dbReference>